<dbReference type="EMBL" id="CP095043">
    <property type="protein sequence ID" value="UOQ59635.1"/>
    <property type="molecule type" value="Genomic_DNA"/>
</dbReference>
<dbReference type="Proteomes" id="UP000831775">
    <property type="component" value="Chromosome"/>
</dbReference>
<keyword evidence="1" id="KW-0472">Membrane</keyword>
<keyword evidence="1" id="KW-0812">Transmembrane</keyword>
<sequence length="90" mass="10286">MNEDIRDVARKRIKAKRDFWNLLLVFGVIAIIMNVIWLMSGYRTYYWPTWPMIGFAIALFFTGIGAYGPGSKPISDSAIDREIQKLNGEG</sequence>
<keyword evidence="1" id="KW-1133">Transmembrane helix</keyword>
<evidence type="ECO:0000313" key="4">
    <source>
        <dbReference type="Proteomes" id="UP000831775"/>
    </source>
</evidence>
<name>A0ABY4FTM8_9MICO</name>
<dbReference type="RefSeq" id="WP_244684745.1">
    <property type="nucleotide sequence ID" value="NZ_CP095043.1"/>
</dbReference>
<organism evidence="3 4">
    <name type="scientific">Leucobacter rhizosphaerae</name>
    <dbReference type="NCBI Taxonomy" id="2932245"/>
    <lineage>
        <taxon>Bacteria</taxon>
        <taxon>Bacillati</taxon>
        <taxon>Actinomycetota</taxon>
        <taxon>Actinomycetes</taxon>
        <taxon>Micrococcales</taxon>
        <taxon>Microbacteriaceae</taxon>
        <taxon>Leucobacter</taxon>
    </lineage>
</organism>
<dbReference type="InterPro" id="IPR025698">
    <property type="entry name" value="2TM_dom"/>
</dbReference>
<feature type="transmembrane region" description="Helical" evidence="1">
    <location>
        <begin position="45"/>
        <end position="67"/>
    </location>
</feature>
<protein>
    <submittedName>
        <fullName evidence="3">2TM domain-containing protein</fullName>
    </submittedName>
</protein>
<dbReference type="Pfam" id="PF13239">
    <property type="entry name" value="2TM"/>
    <property type="match status" value="1"/>
</dbReference>
<keyword evidence="4" id="KW-1185">Reference proteome</keyword>
<evidence type="ECO:0000256" key="1">
    <source>
        <dbReference type="SAM" id="Phobius"/>
    </source>
</evidence>
<proteinExistence type="predicted"/>
<evidence type="ECO:0000259" key="2">
    <source>
        <dbReference type="Pfam" id="PF13239"/>
    </source>
</evidence>
<gene>
    <name evidence="3" type="ORF">MUN76_11315</name>
</gene>
<reference evidence="3 4" key="1">
    <citation type="submission" date="2022-04" db="EMBL/GenBank/DDBJ databases">
        <title>Leucobacter sp. isolated from rhizosphere of onion.</title>
        <authorList>
            <person name="Won M."/>
            <person name="Lee C.-M."/>
            <person name="Woen H.-Y."/>
            <person name="Kwon S.-W."/>
        </authorList>
    </citation>
    <scope>NUCLEOTIDE SEQUENCE [LARGE SCALE GENOMIC DNA]</scope>
    <source>
        <strain evidence="3 4">H25R-14</strain>
    </source>
</reference>
<accession>A0ABY4FTM8</accession>
<feature type="domain" description="2TM" evidence="2">
    <location>
        <begin position="9"/>
        <end position="75"/>
    </location>
</feature>
<evidence type="ECO:0000313" key="3">
    <source>
        <dbReference type="EMBL" id="UOQ59635.1"/>
    </source>
</evidence>
<feature type="transmembrane region" description="Helical" evidence="1">
    <location>
        <begin position="20"/>
        <end position="39"/>
    </location>
</feature>